<name>A0A2N9ETP0_FAGSY</name>
<dbReference type="InterPro" id="IPR050951">
    <property type="entry name" value="Retrovirus_Pol_polyprotein"/>
</dbReference>
<sequence>MVMWALETKLVQPKGYGSPWLLGHHGMSPLHGGVADRYDFSAGVDTVDFLVVNCPSAYNAIIGRPTPNQLRAVTSTYHLLLKFPTKHGIGEVRGDQVAARECYLASLESEGQNQTMTIEEQKILVKPSEELDTIELEDGHPERTTKIGANLPPKMKESLVQFLKSNKDVFAWSHEDMPGINPSIISHKLNVDPSLRPVKQKRRVFAPERNNAIMEEVDKLLAANFIREVFYPDWLANVVIVKKNTGKWRMCVDFTDLNKACLKDSFPLPRIDQLVDSTAGHKLLTFMDAFSGYNQIVMDESDQEKTSFITSRGLFCYKVMPFGLKNAGATYQRLMNRMFHNQIGRNVEVYVDDMLVKSKEEDGHLDDLRETFETFRKYQMKLNPSKCAFGVYSGKFLGFMVSQRGIEANPDKIKVILEMQLPKTTKEVQRLTGRVVALNRFMSRSTDKCLPFFKTLKKAFEWTDECQQAFEELKRYLTKPPLLSPSKQGEELYLYLAVSPIAVSSALVREEKRLQLPIYYTSRALRGAKERYPPMEKLAFALVTVARKFRPYFQAHTIVLLTNHPLRKAMNKPDAAGRLIQWSIELTEFDVDYRPRTAIKAQALADFIAEFTSKDNEPTEDVEQTSKWTVNIDGSSTRGSGGIGIVFKSPEGDTIKQAVRLQCAQRFLARRGAGKWRLRSKRRAYAAVLAPGPTLDRPISRGKTQSHTMRTKHGSRPTGQICLVGGTLPDNRHEARLLKVRASRFLMLQGILYKRGFSLPYLRCLALDEAKYVMREIHEGICGNHSEARALQKKIVRAGYYWSSMQADANRFVQHCDKCQRFANLLHSPPEVLVPMTAPWPFAQWGLDIMGPFPIGRRQLKFLVVAIDYFTKWVEAEPLATITEKNIQSFVWKAVICRFGIPRVLVSDNGKQFDNPRTTVRIPTGETPFRMTYGSKAVVPVEIGLTTFRTSTYDDHQNEEQLSLNLDLIDEVRETAEARMKRYQEKMARHYNSKVKPRQLSVGDLVLRRVTLATKNPSEGKLGPN</sequence>
<dbReference type="EMBL" id="OIVN01000315">
    <property type="protein sequence ID" value="SPC78163.1"/>
    <property type="molecule type" value="Genomic_DNA"/>
</dbReference>
<proteinExistence type="predicted"/>
<dbReference type="InterPro" id="IPR043502">
    <property type="entry name" value="DNA/RNA_pol_sf"/>
</dbReference>
<dbReference type="InterPro" id="IPR041588">
    <property type="entry name" value="Integrase_H2C2"/>
</dbReference>
<dbReference type="PROSITE" id="PS50878">
    <property type="entry name" value="RT_POL"/>
    <property type="match status" value="1"/>
</dbReference>
<dbReference type="InterPro" id="IPR012337">
    <property type="entry name" value="RNaseH-like_sf"/>
</dbReference>
<dbReference type="InterPro" id="IPR000477">
    <property type="entry name" value="RT_dom"/>
</dbReference>
<dbReference type="PANTHER" id="PTHR37984:SF5">
    <property type="entry name" value="PROTEIN NYNRIN-LIKE"/>
    <property type="match status" value="1"/>
</dbReference>
<dbReference type="AlphaFoldDB" id="A0A2N9ETP0"/>
<keyword evidence="2" id="KW-0175">Coiled coil</keyword>
<dbReference type="Gene3D" id="3.30.420.10">
    <property type="entry name" value="Ribonuclease H-like superfamily/Ribonuclease H"/>
    <property type="match status" value="1"/>
</dbReference>
<evidence type="ECO:0000313" key="6">
    <source>
        <dbReference type="EMBL" id="SPC78163.1"/>
    </source>
</evidence>
<dbReference type="SUPFAM" id="SSF56672">
    <property type="entry name" value="DNA/RNA polymerases"/>
    <property type="match status" value="1"/>
</dbReference>
<dbReference type="Gene3D" id="3.10.10.10">
    <property type="entry name" value="HIV Type 1 Reverse Transcriptase, subunit A, domain 1"/>
    <property type="match status" value="1"/>
</dbReference>
<evidence type="ECO:0000256" key="3">
    <source>
        <dbReference type="SAM" id="MobiDB-lite"/>
    </source>
</evidence>
<dbReference type="GO" id="GO:0015074">
    <property type="term" value="P:DNA integration"/>
    <property type="evidence" value="ECO:0007669"/>
    <property type="project" value="InterPro"/>
</dbReference>
<accession>A0A2N9ETP0</accession>
<feature type="domain" description="Integrase catalytic" evidence="5">
    <location>
        <begin position="835"/>
        <end position="1005"/>
    </location>
</feature>
<dbReference type="CDD" id="cd01647">
    <property type="entry name" value="RT_LTR"/>
    <property type="match status" value="1"/>
</dbReference>
<dbReference type="Gene3D" id="3.30.70.270">
    <property type="match status" value="2"/>
</dbReference>
<dbReference type="GO" id="GO:0003824">
    <property type="term" value="F:catalytic activity"/>
    <property type="evidence" value="ECO:0007669"/>
    <property type="project" value="UniProtKB-KW"/>
</dbReference>
<dbReference type="Pfam" id="PF00078">
    <property type="entry name" value="RVT_1"/>
    <property type="match status" value="1"/>
</dbReference>
<dbReference type="SUPFAM" id="SSF53098">
    <property type="entry name" value="Ribonuclease H-like"/>
    <property type="match status" value="1"/>
</dbReference>
<evidence type="ECO:0008006" key="7">
    <source>
        <dbReference type="Google" id="ProtNLM"/>
    </source>
</evidence>
<evidence type="ECO:0000256" key="2">
    <source>
        <dbReference type="SAM" id="Coils"/>
    </source>
</evidence>
<evidence type="ECO:0000256" key="1">
    <source>
        <dbReference type="ARBA" id="ARBA00023268"/>
    </source>
</evidence>
<dbReference type="InterPro" id="IPR001584">
    <property type="entry name" value="Integrase_cat-core"/>
</dbReference>
<dbReference type="Pfam" id="PF17919">
    <property type="entry name" value="RT_RNaseH_2"/>
    <property type="match status" value="1"/>
</dbReference>
<gene>
    <name evidence="6" type="ORF">FSB_LOCUS6045</name>
</gene>
<dbReference type="PROSITE" id="PS50994">
    <property type="entry name" value="INTEGRASE"/>
    <property type="match status" value="1"/>
</dbReference>
<dbReference type="Pfam" id="PF17921">
    <property type="entry name" value="Integrase_H2C2"/>
    <property type="match status" value="1"/>
</dbReference>
<reference evidence="6" key="1">
    <citation type="submission" date="2018-02" db="EMBL/GenBank/DDBJ databases">
        <authorList>
            <person name="Cohen D.B."/>
            <person name="Kent A.D."/>
        </authorList>
    </citation>
    <scope>NUCLEOTIDE SEQUENCE</scope>
</reference>
<dbReference type="PANTHER" id="PTHR37984">
    <property type="entry name" value="PROTEIN CBG26694"/>
    <property type="match status" value="1"/>
</dbReference>
<dbReference type="InterPro" id="IPR041577">
    <property type="entry name" value="RT_RNaseH_2"/>
</dbReference>
<protein>
    <recommendedName>
        <fullName evidence="7">Integrase catalytic domain-containing protein</fullName>
    </recommendedName>
</protein>
<evidence type="ECO:0000259" key="4">
    <source>
        <dbReference type="PROSITE" id="PS50878"/>
    </source>
</evidence>
<dbReference type="GO" id="GO:0003676">
    <property type="term" value="F:nucleic acid binding"/>
    <property type="evidence" value="ECO:0007669"/>
    <property type="project" value="InterPro"/>
</dbReference>
<feature type="domain" description="Reverse transcriptase" evidence="4">
    <location>
        <begin position="222"/>
        <end position="401"/>
    </location>
</feature>
<dbReference type="InterPro" id="IPR036397">
    <property type="entry name" value="RNaseH_sf"/>
</dbReference>
<organism evidence="6">
    <name type="scientific">Fagus sylvatica</name>
    <name type="common">Beechnut</name>
    <dbReference type="NCBI Taxonomy" id="28930"/>
    <lineage>
        <taxon>Eukaryota</taxon>
        <taxon>Viridiplantae</taxon>
        <taxon>Streptophyta</taxon>
        <taxon>Embryophyta</taxon>
        <taxon>Tracheophyta</taxon>
        <taxon>Spermatophyta</taxon>
        <taxon>Magnoliopsida</taxon>
        <taxon>eudicotyledons</taxon>
        <taxon>Gunneridae</taxon>
        <taxon>Pentapetalae</taxon>
        <taxon>rosids</taxon>
        <taxon>fabids</taxon>
        <taxon>Fagales</taxon>
        <taxon>Fagaceae</taxon>
        <taxon>Fagus</taxon>
    </lineage>
</organism>
<feature type="coiled-coil region" evidence="2">
    <location>
        <begin position="966"/>
        <end position="993"/>
    </location>
</feature>
<dbReference type="Gene3D" id="1.10.340.70">
    <property type="match status" value="1"/>
</dbReference>
<keyword evidence="1" id="KW-0511">Multifunctional enzyme</keyword>
<feature type="region of interest" description="Disordered" evidence="3">
    <location>
        <begin position="696"/>
        <end position="717"/>
    </location>
</feature>
<evidence type="ECO:0000259" key="5">
    <source>
        <dbReference type="PROSITE" id="PS50994"/>
    </source>
</evidence>
<dbReference type="InterPro" id="IPR043128">
    <property type="entry name" value="Rev_trsase/Diguanyl_cyclase"/>
</dbReference>